<dbReference type="Proteomes" id="UP000053557">
    <property type="component" value="Unassembled WGS sequence"/>
</dbReference>
<dbReference type="SMART" id="SM00943">
    <property type="entry name" value="Prim-Pol"/>
    <property type="match status" value="1"/>
</dbReference>
<dbReference type="EMBL" id="LPVJ01000019">
    <property type="protein sequence ID" value="KUO96252.1"/>
    <property type="molecule type" value="Genomic_DNA"/>
</dbReference>
<dbReference type="Pfam" id="PF09250">
    <property type="entry name" value="Prim-Pol"/>
    <property type="match status" value="1"/>
</dbReference>
<evidence type="ECO:0000313" key="2">
    <source>
        <dbReference type="EMBL" id="KUO95207.1"/>
    </source>
</evidence>
<accession>A0A101XPG9</accession>
<sequence>MTDRKAAPDRAAVPQTSIDIIVAQNYGMLDHVQALRTLGLRIFPVAERSKLPAIAGGHGHLDATTDEVTIRNWWMGHPCANIGHRPDDDEFYLDVDGGDESLRKLTAIGQLPITPTTKTPRGYHLRFRSTGIHIPQRKLQRFQAETKTSSGYVLLPPSVHPSGARYEWLFDPWTTPVAECPKWLLRLILEADGSYGHNASVSNPDHLDELRRIAKAGLRDGEGRNNAAYRLYGLLISPPREGLDVYAARDLIRHWNAANIPPLFERELSRVFRSRELRELHRRGCGRHE</sequence>
<dbReference type="OrthoDB" id="158067at2"/>
<dbReference type="CDD" id="cd04859">
    <property type="entry name" value="Prim_Pol"/>
    <property type="match status" value="1"/>
</dbReference>
<evidence type="ECO:0000313" key="4">
    <source>
        <dbReference type="Proteomes" id="UP000053557"/>
    </source>
</evidence>
<organism evidence="2 4">
    <name type="scientific">Ferroacidibacillus organovorans</name>
    <dbReference type="NCBI Taxonomy" id="1765683"/>
    <lineage>
        <taxon>Bacteria</taxon>
        <taxon>Bacillati</taxon>
        <taxon>Bacillota</taxon>
        <taxon>Bacilli</taxon>
        <taxon>Bacillales</taxon>
        <taxon>Alicyclobacillaceae</taxon>
        <taxon>Ferroacidibacillus</taxon>
    </lineage>
</organism>
<dbReference type="RefSeq" id="WP_067714061.1">
    <property type="nucleotide sequence ID" value="NZ_LPVJ01000019.1"/>
</dbReference>
<gene>
    <name evidence="3" type="ORF">ATW55_03255</name>
    <name evidence="2" type="ORF">ATW55_15365</name>
</gene>
<dbReference type="SUPFAM" id="SSF56747">
    <property type="entry name" value="Prim-pol domain"/>
    <property type="match status" value="1"/>
</dbReference>
<proteinExistence type="predicted"/>
<dbReference type="EMBL" id="LPVJ01000055">
    <property type="protein sequence ID" value="KUO95207.1"/>
    <property type="molecule type" value="Genomic_DNA"/>
</dbReference>
<feature type="domain" description="DNA primase/polymerase bifunctional N-terminal" evidence="1">
    <location>
        <begin position="32"/>
        <end position="184"/>
    </location>
</feature>
<dbReference type="InterPro" id="IPR015330">
    <property type="entry name" value="DNA_primase/pol_bifunc_N"/>
</dbReference>
<name>A0A101XPG9_9BACL</name>
<protein>
    <recommendedName>
        <fullName evidence="1">DNA primase/polymerase bifunctional N-terminal domain-containing protein</fullName>
    </recommendedName>
</protein>
<dbReference type="AlphaFoldDB" id="A0A101XPG9"/>
<keyword evidence="4" id="KW-1185">Reference proteome</keyword>
<evidence type="ECO:0000313" key="3">
    <source>
        <dbReference type="EMBL" id="KUO96252.1"/>
    </source>
</evidence>
<comment type="caution">
    <text evidence="2">The sequence shown here is derived from an EMBL/GenBank/DDBJ whole genome shotgun (WGS) entry which is preliminary data.</text>
</comment>
<evidence type="ECO:0000259" key="1">
    <source>
        <dbReference type="SMART" id="SM00943"/>
    </source>
</evidence>
<reference evidence="2 4" key="1">
    <citation type="submission" date="2015-12" db="EMBL/GenBank/DDBJ databases">
        <title>Draft genome sequence of Acidibacillus ferrooxidans ITV001, isolated from a chalcopyrite acid mine drainage site in Brazil.</title>
        <authorList>
            <person name="Dall'Agnol H."/>
            <person name="Nancucheo I."/>
            <person name="Johnson B."/>
            <person name="Oliveira R."/>
            <person name="Leite L."/>
            <person name="Pylro V."/>
            <person name="Nunes G.L."/>
            <person name="Tzotzos G."/>
            <person name="Fernandes G.R."/>
            <person name="Dutra J."/>
            <person name="Orellana S.C."/>
            <person name="Oliveira G."/>
        </authorList>
    </citation>
    <scope>NUCLEOTIDE SEQUENCE [LARGE SCALE GENOMIC DNA]</scope>
    <source>
        <strain evidence="2">ITV001</strain>
        <strain evidence="4">ITV01</strain>
    </source>
</reference>